<feature type="region of interest" description="Disordered" evidence="1">
    <location>
        <begin position="1"/>
        <end position="82"/>
    </location>
</feature>
<name>A0A238Z4E2_HALEZ</name>
<evidence type="ECO:0000313" key="2">
    <source>
        <dbReference type="EMBL" id="SNR77828.1"/>
    </source>
</evidence>
<accession>A0A238Z4E2</accession>
<dbReference type="RefSeq" id="WP_089309386.1">
    <property type="nucleotide sequence ID" value="NZ_FZNK01000027.1"/>
</dbReference>
<organism evidence="2 3">
    <name type="scientific">Halorubrum ezzemoulense</name>
    <name type="common">Halorubrum chaoviator</name>
    <dbReference type="NCBI Taxonomy" id="337243"/>
    <lineage>
        <taxon>Archaea</taxon>
        <taxon>Methanobacteriati</taxon>
        <taxon>Methanobacteriota</taxon>
        <taxon>Stenosarchaea group</taxon>
        <taxon>Halobacteria</taxon>
        <taxon>Halobacteriales</taxon>
        <taxon>Haloferacaceae</taxon>
        <taxon>Halorubrum</taxon>
    </lineage>
</organism>
<gene>
    <name evidence="2" type="ORF">SAMN06266787_1275</name>
</gene>
<dbReference type="Proteomes" id="UP000198297">
    <property type="component" value="Unassembled WGS sequence"/>
</dbReference>
<protein>
    <submittedName>
        <fullName evidence="2">Uncharacterized protein</fullName>
    </submittedName>
</protein>
<evidence type="ECO:0000256" key="1">
    <source>
        <dbReference type="SAM" id="MobiDB-lite"/>
    </source>
</evidence>
<evidence type="ECO:0000313" key="3">
    <source>
        <dbReference type="Proteomes" id="UP000198297"/>
    </source>
</evidence>
<feature type="compositionally biased region" description="Polar residues" evidence="1">
    <location>
        <begin position="33"/>
        <end position="48"/>
    </location>
</feature>
<dbReference type="AlphaFoldDB" id="A0A238Z4E2"/>
<dbReference type="EMBL" id="FZNK01000027">
    <property type="protein sequence ID" value="SNR77828.1"/>
    <property type="molecule type" value="Genomic_DNA"/>
</dbReference>
<sequence>MPDEADRFGGLGDAIEEEEGDGGTSNVDEPADNPSTADAGTTAAPSTGNSNSSTEPSEDTDESQPPAEEYPEPFGFAETSQQSYYVRDETFGPISANRSRVGAVASKHGLDEDELSKRELHDAELSVLQSFEDWDIAVAVEVLERRGVDVDEDEIRAVFDVLR</sequence>
<proteinExistence type="predicted"/>
<reference evidence="2 3" key="1">
    <citation type="submission" date="2017-06" db="EMBL/GenBank/DDBJ databases">
        <authorList>
            <person name="Kim H.J."/>
            <person name="Triplett B.A."/>
        </authorList>
    </citation>
    <scope>NUCLEOTIDE SEQUENCE [LARGE SCALE GENOMIC DNA]</scope>
    <source>
        <strain evidence="2 3">DSM 19316</strain>
    </source>
</reference>